<feature type="region of interest" description="Disordered" evidence="1">
    <location>
        <begin position="118"/>
        <end position="153"/>
    </location>
</feature>
<comment type="caution">
    <text evidence="2">The sequence shown here is derived from an EMBL/GenBank/DDBJ whole genome shotgun (WGS) entry which is preliminary data.</text>
</comment>
<proteinExistence type="predicted"/>
<accession>A0A9N7UEX9</accession>
<protein>
    <submittedName>
        <fullName evidence="2">Uncharacterized protein</fullName>
    </submittedName>
</protein>
<evidence type="ECO:0000313" key="3">
    <source>
        <dbReference type="Proteomes" id="UP001153269"/>
    </source>
</evidence>
<evidence type="ECO:0000256" key="1">
    <source>
        <dbReference type="SAM" id="MobiDB-lite"/>
    </source>
</evidence>
<organism evidence="2 3">
    <name type="scientific">Pleuronectes platessa</name>
    <name type="common">European plaice</name>
    <dbReference type="NCBI Taxonomy" id="8262"/>
    <lineage>
        <taxon>Eukaryota</taxon>
        <taxon>Metazoa</taxon>
        <taxon>Chordata</taxon>
        <taxon>Craniata</taxon>
        <taxon>Vertebrata</taxon>
        <taxon>Euteleostomi</taxon>
        <taxon>Actinopterygii</taxon>
        <taxon>Neopterygii</taxon>
        <taxon>Teleostei</taxon>
        <taxon>Neoteleostei</taxon>
        <taxon>Acanthomorphata</taxon>
        <taxon>Carangaria</taxon>
        <taxon>Pleuronectiformes</taxon>
        <taxon>Pleuronectoidei</taxon>
        <taxon>Pleuronectidae</taxon>
        <taxon>Pleuronectes</taxon>
    </lineage>
</organism>
<feature type="compositionally biased region" description="Polar residues" evidence="1">
    <location>
        <begin position="144"/>
        <end position="153"/>
    </location>
</feature>
<reference evidence="2" key="1">
    <citation type="submission" date="2020-03" db="EMBL/GenBank/DDBJ databases">
        <authorList>
            <person name="Weist P."/>
        </authorList>
    </citation>
    <scope>NUCLEOTIDE SEQUENCE</scope>
</reference>
<sequence>MKTEPSEAREIESEGQYHNFTVIATSPPRTPSCTPPSALTSITSLSCMRAGEEEEGEEPTGEAAARQRHRQQRSLLGIISHRSLKRTPEPSATARLDEGGVCHVTPLNHSFRVSSVCGAEEKQERATAEEEVGVEQRRPASHDYTPTQQHDNTTTCALSREQSENWRDLVVKVYDVKTDLQLEPEQRGSGLVPLSAEFFIWIQRHRPRTRFFRGQN</sequence>
<feature type="compositionally biased region" description="Basic and acidic residues" evidence="1">
    <location>
        <begin position="119"/>
        <end position="141"/>
    </location>
</feature>
<feature type="region of interest" description="Disordered" evidence="1">
    <location>
        <begin position="48"/>
        <end position="71"/>
    </location>
</feature>
<name>A0A9N7UEX9_PLEPL</name>
<keyword evidence="3" id="KW-1185">Reference proteome</keyword>
<dbReference type="EMBL" id="CADEAL010001162">
    <property type="protein sequence ID" value="CAB1429711.1"/>
    <property type="molecule type" value="Genomic_DNA"/>
</dbReference>
<dbReference type="AlphaFoldDB" id="A0A9N7UEX9"/>
<evidence type="ECO:0000313" key="2">
    <source>
        <dbReference type="EMBL" id="CAB1429711.1"/>
    </source>
</evidence>
<gene>
    <name evidence="2" type="ORF">PLEPLA_LOCUS17691</name>
</gene>
<dbReference type="Proteomes" id="UP001153269">
    <property type="component" value="Unassembled WGS sequence"/>
</dbReference>